<evidence type="ECO:0000313" key="2">
    <source>
        <dbReference type="EMBL" id="ATB30473.1"/>
    </source>
</evidence>
<dbReference type="InterPro" id="IPR012433">
    <property type="entry name" value="Imm11"/>
</dbReference>
<dbReference type="SUPFAM" id="SSF103359">
    <property type="entry name" value="Suppressor of Fused, N-terminal domain"/>
    <property type="match status" value="1"/>
</dbReference>
<dbReference type="OrthoDB" id="5509251at2"/>
<name>A0A250IGX0_9BACT</name>
<dbReference type="KEGG" id="mbd:MEBOL_003934"/>
<gene>
    <name evidence="2" type="ORF">MEBOL_003934</name>
</gene>
<accession>A0A250IGX0</accession>
<dbReference type="Pfam" id="PF07791">
    <property type="entry name" value="Imm11"/>
    <property type="match status" value="1"/>
</dbReference>
<proteinExistence type="predicted"/>
<keyword evidence="3" id="KW-1185">Reference proteome</keyword>
<evidence type="ECO:0000259" key="1">
    <source>
        <dbReference type="Pfam" id="PF07791"/>
    </source>
</evidence>
<organism evidence="2 3">
    <name type="scientific">Melittangium boletus DSM 14713</name>
    <dbReference type="NCBI Taxonomy" id="1294270"/>
    <lineage>
        <taxon>Bacteria</taxon>
        <taxon>Pseudomonadati</taxon>
        <taxon>Myxococcota</taxon>
        <taxon>Myxococcia</taxon>
        <taxon>Myxococcales</taxon>
        <taxon>Cystobacterineae</taxon>
        <taxon>Archangiaceae</taxon>
        <taxon>Melittangium</taxon>
    </lineage>
</organism>
<dbReference type="Proteomes" id="UP000217289">
    <property type="component" value="Chromosome"/>
</dbReference>
<protein>
    <recommendedName>
        <fullName evidence="1">Immunity MXAN-0049 protein domain-containing protein</fullName>
    </recommendedName>
</protein>
<reference evidence="2 3" key="1">
    <citation type="submission" date="2017-06" db="EMBL/GenBank/DDBJ databases">
        <authorList>
            <person name="Kim H.J."/>
            <person name="Triplett B.A."/>
        </authorList>
    </citation>
    <scope>NUCLEOTIDE SEQUENCE [LARGE SCALE GENOMIC DNA]</scope>
    <source>
        <strain evidence="2 3">DSM 14713</strain>
    </source>
</reference>
<dbReference type="AlphaFoldDB" id="A0A250IGX0"/>
<sequence length="416" mass="46447">MAQRYFELTEDMTSPDRWLLGNPLDERGEEVRTRRFMSGEPTRFNGLLRVPVHHPGTPLDFTRVDPGAIPVVTEKVARVLAELAPGDVQLFPVEVQSRPEAYFLVNVARLVKCIDDEASTEVLYWKPEDGRPEKVGQYRDVYGMRIDPSQVADAKVFRPSGWRVALIVASDVKEALERTGATGLDFREVTGPGRQSVEPQPLARSHMDWLRQADAAREAAWRTLGELEEAAIVPIVSVGPEWPGQRRAWRVIHRAMRRLLLVTDGLSDPFPGHEAPSVGFGLELAIETDEPVQDVQGSWALGVLQRVANEVAEHERVRTAALTGQLTMEVSGKEMPRSLVTQEGRVGVLLGLASNTLPRHFATPAGEVRLVTVKTLLPSELAYRVQHGKQGREELVRRFVENGEEHLSRARRRAVV</sequence>
<evidence type="ECO:0000313" key="3">
    <source>
        <dbReference type="Proteomes" id="UP000217289"/>
    </source>
</evidence>
<dbReference type="InterPro" id="IPR037181">
    <property type="entry name" value="SUFU_N"/>
</dbReference>
<dbReference type="EMBL" id="CP022163">
    <property type="protein sequence ID" value="ATB30473.1"/>
    <property type="molecule type" value="Genomic_DNA"/>
</dbReference>
<feature type="domain" description="Immunity MXAN-0049 protein" evidence="1">
    <location>
        <begin position="40"/>
        <end position="189"/>
    </location>
</feature>